<evidence type="ECO:0000256" key="2">
    <source>
        <dbReference type="PIRSR" id="PIRSR640198-2"/>
    </source>
</evidence>
<dbReference type="EMBL" id="AEJB01000537">
    <property type="protein sequence ID" value="ELP63151.1"/>
    <property type="molecule type" value="Genomic_DNA"/>
</dbReference>
<evidence type="ECO:0000256" key="1">
    <source>
        <dbReference type="PIRSR" id="PIRSR640198-1"/>
    </source>
</evidence>
<dbReference type="PROSITE" id="PS51459">
    <property type="entry name" value="FIDO"/>
    <property type="match status" value="1"/>
</dbReference>
<dbReference type="InterPro" id="IPR003812">
    <property type="entry name" value="Fido"/>
</dbReference>
<dbReference type="GO" id="GO:0005524">
    <property type="term" value="F:ATP binding"/>
    <property type="evidence" value="ECO:0007669"/>
    <property type="project" value="UniProtKB-KW"/>
</dbReference>
<feature type="region of interest" description="Disordered" evidence="3">
    <location>
        <begin position="279"/>
        <end position="301"/>
    </location>
</feature>
<keyword evidence="2" id="KW-0547">Nucleotide-binding</keyword>
<dbReference type="PATRIC" id="fig|698760.3.peg.7944"/>
<dbReference type="Proteomes" id="UP000010931">
    <property type="component" value="Unassembled WGS sequence"/>
</dbReference>
<dbReference type="PANTHER" id="PTHR13504:SF38">
    <property type="entry name" value="FIDO DOMAIN-CONTAINING PROTEIN"/>
    <property type="match status" value="1"/>
</dbReference>
<dbReference type="Pfam" id="PF02661">
    <property type="entry name" value="Fic"/>
    <property type="match status" value="1"/>
</dbReference>
<keyword evidence="2" id="KW-0067">ATP-binding</keyword>
<dbReference type="PANTHER" id="PTHR13504">
    <property type="entry name" value="FIDO DOMAIN-CONTAINING PROTEIN DDB_G0283145"/>
    <property type="match status" value="1"/>
</dbReference>
<organism evidence="5 6">
    <name type="scientific">Streptomyces turgidiscabies (strain Car8)</name>
    <dbReference type="NCBI Taxonomy" id="698760"/>
    <lineage>
        <taxon>Bacteria</taxon>
        <taxon>Bacillati</taxon>
        <taxon>Actinomycetota</taxon>
        <taxon>Actinomycetes</taxon>
        <taxon>Kitasatosporales</taxon>
        <taxon>Streptomycetaceae</taxon>
        <taxon>Streptomyces</taxon>
    </lineage>
</organism>
<feature type="binding site" evidence="2">
    <location>
        <begin position="200"/>
        <end position="207"/>
    </location>
    <ligand>
        <name>ATP</name>
        <dbReference type="ChEBI" id="CHEBI:30616"/>
    </ligand>
</feature>
<dbReference type="InterPro" id="IPR036597">
    <property type="entry name" value="Fido-like_dom_sf"/>
</dbReference>
<dbReference type="InterPro" id="IPR040198">
    <property type="entry name" value="Fido_containing"/>
</dbReference>
<evidence type="ECO:0000313" key="5">
    <source>
        <dbReference type="EMBL" id="ELP63151.1"/>
    </source>
</evidence>
<gene>
    <name evidence="5" type="ORF">STRTUCAR8_00055</name>
</gene>
<name>L7EWU4_STRT8</name>
<protein>
    <submittedName>
        <fullName evidence="5">Toxin-antitoxin system, toxin component, Fic domain protein</fullName>
    </submittedName>
</protein>
<dbReference type="SUPFAM" id="SSF140931">
    <property type="entry name" value="Fic-like"/>
    <property type="match status" value="1"/>
</dbReference>
<keyword evidence="6" id="KW-1185">Reference proteome</keyword>
<dbReference type="AlphaFoldDB" id="L7EWU4"/>
<feature type="domain" description="Fido" evidence="4">
    <location>
        <begin position="122"/>
        <end position="258"/>
    </location>
</feature>
<comment type="caution">
    <text evidence="5">The sequence shown here is derived from an EMBL/GenBank/DDBJ whole genome shotgun (WGS) entry which is preliminary data.</text>
</comment>
<feature type="active site" evidence="1">
    <location>
        <position position="196"/>
    </location>
</feature>
<sequence length="301" mass="32601">MLGTISSTAPASPRLQARLDGEPFDAHRIAMFENLAAGLATLPPEPAPALGGAARWEWLAFFEAYFSNFIEGTEFGVEEARRIAVDGEIPAARPKDAHDVSATFRILSDPVLAARKPLSGADLLDLLRDHHRLLMAARPEKRPGELKEADNYAGGYRFVEPDLLFGTLKRGFEVFSPVTDPLHRAAAVMFLVTECHPFDDGNGRVARIVANAELTAAGQVRLVIPTVYRNNYLAGLTAVSNQAGRGESLLSVLRFAQRWVAAVDWSGFEQADTDIRASHGYTDPGIAESTGQRLRLPGPGG</sequence>
<dbReference type="Gene3D" id="1.10.3290.10">
    <property type="entry name" value="Fido-like domain"/>
    <property type="match status" value="1"/>
</dbReference>
<evidence type="ECO:0000259" key="4">
    <source>
        <dbReference type="PROSITE" id="PS51459"/>
    </source>
</evidence>
<proteinExistence type="predicted"/>
<reference evidence="5 6" key="1">
    <citation type="journal article" date="2011" name="Plasmid">
        <title>Streptomyces turgidiscabies Car8 contains a modular pathogenicity island that shares virulence genes with other actinobacterial plant pathogens.</title>
        <authorList>
            <person name="Huguet-Tapia J.C."/>
            <person name="Badger J.H."/>
            <person name="Loria R."/>
            <person name="Pettis G.S."/>
        </authorList>
    </citation>
    <scope>NUCLEOTIDE SEQUENCE [LARGE SCALE GENOMIC DNA]</scope>
    <source>
        <strain evidence="5 6">Car8</strain>
    </source>
</reference>
<evidence type="ECO:0000256" key="3">
    <source>
        <dbReference type="SAM" id="MobiDB-lite"/>
    </source>
</evidence>
<accession>L7EWU4</accession>
<evidence type="ECO:0000313" key="6">
    <source>
        <dbReference type="Proteomes" id="UP000010931"/>
    </source>
</evidence>
<dbReference type="STRING" id="85558.T45_08944"/>